<gene>
    <name evidence="2" type="ORF">M896_100180</name>
</gene>
<dbReference type="OrthoDB" id="10249433at2759"/>
<dbReference type="SUPFAM" id="SSF53474">
    <property type="entry name" value="alpha/beta-Hydrolases"/>
    <property type="match status" value="1"/>
</dbReference>
<organism evidence="2 3">
    <name type="scientific">Ordospora colligata OC4</name>
    <dbReference type="NCBI Taxonomy" id="1354746"/>
    <lineage>
        <taxon>Eukaryota</taxon>
        <taxon>Fungi</taxon>
        <taxon>Fungi incertae sedis</taxon>
        <taxon>Microsporidia</taxon>
        <taxon>Ordosporidae</taxon>
        <taxon>Ordospora</taxon>
    </lineage>
</organism>
<dbReference type="STRING" id="1354746.A0A0B2UIG3"/>
<dbReference type="Proteomes" id="UP000031056">
    <property type="component" value="Unassembled WGS sequence"/>
</dbReference>
<dbReference type="InParanoid" id="A0A0B2UIG3"/>
<accession>A0A0B2UIG3</accession>
<dbReference type="RefSeq" id="XP_014563076.1">
    <property type="nucleotide sequence ID" value="XM_014707590.1"/>
</dbReference>
<evidence type="ECO:0000313" key="2">
    <source>
        <dbReference type="EMBL" id="KHN69034.1"/>
    </source>
</evidence>
<evidence type="ECO:0000313" key="3">
    <source>
        <dbReference type="Proteomes" id="UP000031056"/>
    </source>
</evidence>
<sequence>MEIPTECQTKSKSILELILTILRIVCISCIWGMILVVCILIILITIIQSNQYSNIFPNQLSIANLHSIVPCYCKDKKTFEYSYYYLNSNPQVQSYTLDHFTMIHGLGSDICMFGEDNLKEKGILIMFFPGNAFSAIETLLSLRKMYYQRYNEDVCVATMIYKGLGMNLKPSEANLKKDIDQFNRHVNDLNQDTTFMIRGFSIGCAPAIYLASKIKKPDNTDHKLIIQNPFRSMSTIVREILPKTIGSFIALFIDKWDNEAELLNVDPNIKVYLFISNQDNLIDPKTNQLVLSKSLGNTQKQGHFVEIKKDTSHEDAHNLNFGKEAANIFDELYEKKFSNRKVKRITYPEEDNNAFDF</sequence>
<reference evidence="2 3" key="1">
    <citation type="journal article" date="2014" name="MBio">
        <title>The Ordospora colligata genome; evolution of extreme reduction in microsporidia and host-to-parasite horizontal gene transfer.</title>
        <authorList>
            <person name="Pombert J.-F."/>
            <person name="Haag K.L."/>
            <person name="Beidas S."/>
            <person name="Ebert D."/>
            <person name="Keeling P.J."/>
        </authorList>
    </citation>
    <scope>NUCLEOTIDE SEQUENCE [LARGE SCALE GENOMIC DNA]</scope>
    <source>
        <strain evidence="2 3">OC4</strain>
    </source>
</reference>
<protein>
    <submittedName>
        <fullName evidence="2">Uncharacterized protein</fullName>
    </submittedName>
</protein>
<name>A0A0B2UIG3_9MICR</name>
<dbReference type="GO" id="GO:0008474">
    <property type="term" value="F:palmitoyl-(protein) hydrolase activity"/>
    <property type="evidence" value="ECO:0007669"/>
    <property type="project" value="TreeGrafter"/>
</dbReference>
<dbReference type="GeneID" id="26262428"/>
<dbReference type="HOGENOM" id="CLU_776337_0_0_1"/>
<proteinExistence type="predicted"/>
<keyword evidence="1" id="KW-0812">Transmembrane</keyword>
<evidence type="ECO:0000256" key="1">
    <source>
        <dbReference type="SAM" id="Phobius"/>
    </source>
</evidence>
<dbReference type="Gene3D" id="3.40.50.1820">
    <property type="entry name" value="alpha/beta hydrolase"/>
    <property type="match status" value="1"/>
</dbReference>
<dbReference type="AlphaFoldDB" id="A0A0B2UIG3"/>
<keyword evidence="1" id="KW-0472">Membrane</keyword>
<dbReference type="InterPro" id="IPR029058">
    <property type="entry name" value="AB_hydrolase_fold"/>
</dbReference>
<comment type="caution">
    <text evidence="2">The sequence shown here is derived from an EMBL/GenBank/DDBJ whole genome shotgun (WGS) entry which is preliminary data.</text>
</comment>
<keyword evidence="3" id="KW-1185">Reference proteome</keyword>
<dbReference type="PANTHER" id="PTHR12277:SF81">
    <property type="entry name" value="PROTEIN ABHD13"/>
    <property type="match status" value="1"/>
</dbReference>
<dbReference type="VEuPathDB" id="MicrosporidiaDB:M896_100180"/>
<feature type="transmembrane region" description="Helical" evidence="1">
    <location>
        <begin position="21"/>
        <end position="47"/>
    </location>
</feature>
<keyword evidence="1" id="KW-1133">Transmembrane helix</keyword>
<dbReference type="GO" id="GO:0016020">
    <property type="term" value="C:membrane"/>
    <property type="evidence" value="ECO:0007669"/>
    <property type="project" value="TreeGrafter"/>
</dbReference>
<dbReference type="PANTHER" id="PTHR12277">
    <property type="entry name" value="ALPHA/BETA HYDROLASE DOMAIN-CONTAINING PROTEIN"/>
    <property type="match status" value="1"/>
</dbReference>
<dbReference type="EMBL" id="JOKQ01000010">
    <property type="protein sequence ID" value="KHN69034.1"/>
    <property type="molecule type" value="Genomic_DNA"/>
</dbReference>